<dbReference type="AlphaFoldDB" id="A0A644ZVK1"/>
<proteinExistence type="predicted"/>
<gene>
    <name evidence="1" type="ORF">SDC9_88269</name>
</gene>
<name>A0A644ZVK1_9ZZZZ</name>
<dbReference type="EMBL" id="VSSQ01009433">
    <property type="protein sequence ID" value="MPM41614.1"/>
    <property type="molecule type" value="Genomic_DNA"/>
</dbReference>
<organism evidence="1">
    <name type="scientific">bioreactor metagenome</name>
    <dbReference type="NCBI Taxonomy" id="1076179"/>
    <lineage>
        <taxon>unclassified sequences</taxon>
        <taxon>metagenomes</taxon>
        <taxon>ecological metagenomes</taxon>
    </lineage>
</organism>
<accession>A0A644ZVK1</accession>
<comment type="caution">
    <text evidence="1">The sequence shown here is derived from an EMBL/GenBank/DDBJ whole genome shotgun (WGS) entry which is preliminary data.</text>
</comment>
<evidence type="ECO:0000313" key="1">
    <source>
        <dbReference type="EMBL" id="MPM41614.1"/>
    </source>
</evidence>
<sequence>MQGIHQLGTDSCKTVIPGYFSFYDGGKHLYLLFTRLISRKRLKINRTWVVNKIGIVEGSTVNHHISLEIINVLPLKFSINTGSEVRILPLFNRYKRR</sequence>
<reference evidence="1" key="1">
    <citation type="submission" date="2019-08" db="EMBL/GenBank/DDBJ databases">
        <authorList>
            <person name="Kucharzyk K."/>
            <person name="Murdoch R.W."/>
            <person name="Higgins S."/>
            <person name="Loffler F."/>
        </authorList>
    </citation>
    <scope>NUCLEOTIDE SEQUENCE</scope>
</reference>
<protein>
    <submittedName>
        <fullName evidence="1">Uncharacterized protein</fullName>
    </submittedName>
</protein>